<accession>A0A8S5P3H8</accession>
<reference evidence="1" key="1">
    <citation type="journal article" date="2021" name="Proc. Natl. Acad. Sci. U.S.A.">
        <title>A Catalog of Tens of Thousands of Viruses from Human Metagenomes Reveals Hidden Associations with Chronic Diseases.</title>
        <authorList>
            <person name="Tisza M.J."/>
            <person name="Buck C.B."/>
        </authorList>
    </citation>
    <scope>NUCLEOTIDE SEQUENCE</scope>
    <source>
        <strain evidence="1">CtXZQ9</strain>
    </source>
</reference>
<sequence length="32" mass="3694">MSPPPSRGYWPRWQGPAVNNGREYGFSKRMSP</sequence>
<dbReference type="EMBL" id="BK015310">
    <property type="protein sequence ID" value="DAE00772.1"/>
    <property type="molecule type" value="Genomic_DNA"/>
</dbReference>
<proteinExistence type="predicted"/>
<protein>
    <submittedName>
        <fullName evidence="1">Uncharacterized protein</fullName>
    </submittedName>
</protein>
<organism evidence="1">
    <name type="scientific">Siphoviridae sp. ctXZQ9</name>
    <dbReference type="NCBI Taxonomy" id="2825545"/>
    <lineage>
        <taxon>Viruses</taxon>
        <taxon>Duplodnaviria</taxon>
        <taxon>Heunggongvirae</taxon>
        <taxon>Uroviricota</taxon>
        <taxon>Caudoviricetes</taxon>
    </lineage>
</organism>
<name>A0A8S5P3H8_9CAUD</name>
<evidence type="ECO:0000313" key="1">
    <source>
        <dbReference type="EMBL" id="DAE00772.1"/>
    </source>
</evidence>